<dbReference type="InterPro" id="IPR058240">
    <property type="entry name" value="rSAM_sf"/>
</dbReference>
<reference evidence="1" key="1">
    <citation type="journal article" date="2014" name="Front. Microbiol.">
        <title>High frequency of phylogenetically diverse reductive dehalogenase-homologous genes in deep subseafloor sedimentary metagenomes.</title>
        <authorList>
            <person name="Kawai M."/>
            <person name="Futagami T."/>
            <person name="Toyoda A."/>
            <person name="Takaki Y."/>
            <person name="Nishi S."/>
            <person name="Hori S."/>
            <person name="Arai W."/>
            <person name="Tsubouchi T."/>
            <person name="Morono Y."/>
            <person name="Uchiyama I."/>
            <person name="Ito T."/>
            <person name="Fujiyama A."/>
            <person name="Inagaki F."/>
            <person name="Takami H."/>
        </authorList>
    </citation>
    <scope>NUCLEOTIDE SEQUENCE</scope>
    <source>
        <strain evidence="1">Expedition CK06-06</strain>
    </source>
</reference>
<evidence type="ECO:0000313" key="1">
    <source>
        <dbReference type="EMBL" id="GAF99433.1"/>
    </source>
</evidence>
<proteinExistence type="predicted"/>
<sequence length="151" mass="17514">MAAFVLGFPGETEETLRDNVEFIETQGIDFYTLKEFYYMENTPVYQKREQYGLTGMGAKWSHDTMDSTTASEHKISMFREIKNSVFINPDTSLWYLAYLYDQGFSMSEIADFQRDINALMIAQLDGDFSDNNPIYNRIAKKLEKGVEQYNG</sequence>
<dbReference type="EMBL" id="BARS01011196">
    <property type="protein sequence ID" value="GAF99433.1"/>
    <property type="molecule type" value="Genomic_DNA"/>
</dbReference>
<name>X0U0V6_9ZZZZ</name>
<protein>
    <submittedName>
        <fullName evidence="1">Uncharacterized protein</fullName>
    </submittedName>
</protein>
<comment type="caution">
    <text evidence="1">The sequence shown here is derived from an EMBL/GenBank/DDBJ whole genome shotgun (WGS) entry which is preliminary data.</text>
</comment>
<organism evidence="1">
    <name type="scientific">marine sediment metagenome</name>
    <dbReference type="NCBI Taxonomy" id="412755"/>
    <lineage>
        <taxon>unclassified sequences</taxon>
        <taxon>metagenomes</taxon>
        <taxon>ecological metagenomes</taxon>
    </lineage>
</organism>
<accession>X0U0V6</accession>
<dbReference type="SUPFAM" id="SSF102114">
    <property type="entry name" value="Radical SAM enzymes"/>
    <property type="match status" value="1"/>
</dbReference>
<dbReference type="Gene3D" id="3.30.750.200">
    <property type="match status" value="1"/>
</dbReference>
<dbReference type="AlphaFoldDB" id="X0U0V6"/>
<gene>
    <name evidence="1" type="ORF">S01H1_20457</name>
</gene>